<dbReference type="SFLD" id="SFLDG01150">
    <property type="entry name" value="Main.1:_Beta-like"/>
    <property type="match status" value="1"/>
</dbReference>
<reference evidence="6 7" key="1">
    <citation type="submission" date="2018-08" db="EMBL/GenBank/DDBJ databases">
        <title>Draft genome sequence of Rhodobacter sphaeroides FY.</title>
        <authorList>
            <person name="Rayyan A."/>
            <person name="Meyer T.E."/>
            <person name="Kyndt J.A."/>
        </authorList>
    </citation>
    <scope>NUCLEOTIDE SEQUENCE [LARGE SCALE GENOMIC DNA]</scope>
    <source>
        <strain evidence="6 7">FY</strain>
    </source>
</reference>
<dbReference type="GO" id="GO:0016740">
    <property type="term" value="F:transferase activity"/>
    <property type="evidence" value="ECO:0007669"/>
    <property type="project" value="UniProtKB-KW"/>
</dbReference>
<dbReference type="SUPFAM" id="SSF52833">
    <property type="entry name" value="Thioredoxin-like"/>
    <property type="match status" value="1"/>
</dbReference>
<accession>A0AAX1UFS1</accession>
<dbReference type="InterPro" id="IPR036282">
    <property type="entry name" value="Glutathione-S-Trfase_C_sf"/>
</dbReference>
<gene>
    <name evidence="6" type="ORF">D1114_20280</name>
</gene>
<dbReference type="PROSITE" id="PS50405">
    <property type="entry name" value="GST_CTER"/>
    <property type="match status" value="1"/>
</dbReference>
<dbReference type="InterPro" id="IPR036249">
    <property type="entry name" value="Thioredoxin-like_sf"/>
</dbReference>
<dbReference type="SFLD" id="SFLDS00019">
    <property type="entry name" value="Glutathione_Transferase_(cytos"/>
    <property type="match status" value="1"/>
</dbReference>
<dbReference type="Proteomes" id="UP000266305">
    <property type="component" value="Unassembled WGS sequence"/>
</dbReference>
<dbReference type="InterPro" id="IPR040079">
    <property type="entry name" value="Glutathione_S-Trfase"/>
</dbReference>
<name>A0AAX1UFS1_CERSP</name>
<evidence type="ECO:0000256" key="1">
    <source>
        <dbReference type="ARBA" id="ARBA00007409"/>
    </source>
</evidence>
<comment type="similarity">
    <text evidence="1 3">Belongs to the GST superfamily.</text>
</comment>
<dbReference type="AlphaFoldDB" id="A0AAX1UFS1"/>
<evidence type="ECO:0000259" key="5">
    <source>
        <dbReference type="PROSITE" id="PS50405"/>
    </source>
</evidence>
<feature type="domain" description="GST N-terminal" evidence="4">
    <location>
        <begin position="1"/>
        <end position="81"/>
    </location>
</feature>
<dbReference type="PANTHER" id="PTHR44051">
    <property type="entry name" value="GLUTATHIONE S-TRANSFERASE-RELATED"/>
    <property type="match status" value="1"/>
</dbReference>
<dbReference type="Gene3D" id="1.20.1050.10">
    <property type="match status" value="1"/>
</dbReference>
<dbReference type="InterPro" id="IPR010987">
    <property type="entry name" value="Glutathione-S-Trfase_C-like"/>
</dbReference>
<dbReference type="SFLD" id="SFLDG00358">
    <property type="entry name" value="Main_(cytGST)"/>
    <property type="match status" value="1"/>
</dbReference>
<dbReference type="RefSeq" id="WP_011842470.1">
    <property type="nucleotide sequence ID" value="NZ_BJXO01000020.1"/>
</dbReference>
<protein>
    <submittedName>
        <fullName evidence="6">Glutathione S-transferase family protein</fullName>
    </submittedName>
</protein>
<comment type="caution">
    <text evidence="6">The sequence shown here is derived from an EMBL/GenBank/DDBJ whole genome shotgun (WGS) entry which is preliminary data.</text>
</comment>
<proteinExistence type="inferred from homology"/>
<feature type="domain" description="GST C-terminal" evidence="5">
    <location>
        <begin position="85"/>
        <end position="198"/>
    </location>
</feature>
<dbReference type="InterPro" id="IPR004046">
    <property type="entry name" value="GST_C"/>
</dbReference>
<dbReference type="EMBL" id="QWGP01000034">
    <property type="protein sequence ID" value="RHZ91394.1"/>
    <property type="molecule type" value="Genomic_DNA"/>
</dbReference>
<dbReference type="FunFam" id="3.40.30.10:FF:000039">
    <property type="entry name" value="Glutathione S-transferase domain"/>
    <property type="match status" value="1"/>
</dbReference>
<evidence type="ECO:0000259" key="4">
    <source>
        <dbReference type="PROSITE" id="PS50404"/>
    </source>
</evidence>
<evidence type="ECO:0000256" key="3">
    <source>
        <dbReference type="RuleBase" id="RU003494"/>
    </source>
</evidence>
<dbReference type="Gene3D" id="3.40.30.10">
    <property type="entry name" value="Glutaredoxin"/>
    <property type="match status" value="1"/>
</dbReference>
<evidence type="ECO:0000313" key="7">
    <source>
        <dbReference type="Proteomes" id="UP000266305"/>
    </source>
</evidence>
<sequence length="198" mass="21932">MLTLYGRPNSSNSAKVFWLLDELGADWRLEPAGRGFGPTDTPEFRAMNPFGKVPVLKDGETVVWESHAILRYLGTREPTPLWPEGAAARSRIDRWMDWAAISFTPPLTRLRKARGAGASGEADLPAVLAGARALDGWLARHRYLAGCDLSLADIAASPSVHRWFRLPEAAEALPNLARYRDDLARNPGYCRHIRDALS</sequence>
<dbReference type="Pfam" id="PF02798">
    <property type="entry name" value="GST_N"/>
    <property type="match status" value="1"/>
</dbReference>
<dbReference type="SUPFAM" id="SSF47616">
    <property type="entry name" value="GST C-terminal domain-like"/>
    <property type="match status" value="1"/>
</dbReference>
<keyword evidence="2" id="KW-0808">Transferase</keyword>
<evidence type="ECO:0000256" key="2">
    <source>
        <dbReference type="ARBA" id="ARBA00022679"/>
    </source>
</evidence>
<organism evidence="6 7">
    <name type="scientific">Cereibacter sphaeroides</name>
    <name type="common">Rhodobacter sphaeroides</name>
    <dbReference type="NCBI Taxonomy" id="1063"/>
    <lineage>
        <taxon>Bacteria</taxon>
        <taxon>Pseudomonadati</taxon>
        <taxon>Pseudomonadota</taxon>
        <taxon>Alphaproteobacteria</taxon>
        <taxon>Rhodobacterales</taxon>
        <taxon>Paracoccaceae</taxon>
        <taxon>Cereibacter</taxon>
    </lineage>
</organism>
<dbReference type="InterPro" id="IPR004045">
    <property type="entry name" value="Glutathione_S-Trfase_N"/>
</dbReference>
<dbReference type="CDD" id="cd03047">
    <property type="entry name" value="GST_N_2"/>
    <property type="match status" value="1"/>
</dbReference>
<evidence type="ECO:0000313" key="6">
    <source>
        <dbReference type="EMBL" id="RHZ91394.1"/>
    </source>
</evidence>
<dbReference type="PROSITE" id="PS50404">
    <property type="entry name" value="GST_NTER"/>
    <property type="match status" value="1"/>
</dbReference>
<dbReference type="PANTHER" id="PTHR44051:SF19">
    <property type="entry name" value="DISULFIDE-BOND OXIDOREDUCTASE YFCG"/>
    <property type="match status" value="1"/>
</dbReference>
<dbReference type="Pfam" id="PF00043">
    <property type="entry name" value="GST_C"/>
    <property type="match status" value="1"/>
</dbReference>